<dbReference type="Proteomes" id="UP000013270">
    <property type="component" value="Unassembled WGS sequence"/>
</dbReference>
<dbReference type="HOGENOM" id="CLU_3380027_0_0_6"/>
<sequence length="33" mass="3795">MFNRQNNDSVVLNIGLFKITLENNGLQNVHHSQ</sequence>
<name>N8XHE4_ACIBZ</name>
<protein>
    <submittedName>
        <fullName evidence="1">Uncharacterized protein</fullName>
    </submittedName>
</protein>
<evidence type="ECO:0000313" key="1">
    <source>
        <dbReference type="EMBL" id="ENV23937.1"/>
    </source>
</evidence>
<gene>
    <name evidence="1" type="ORF">F963_00046</name>
</gene>
<dbReference type="AlphaFoldDB" id="N8XHE4"/>
<reference evidence="1 2" key="1">
    <citation type="submission" date="2013-02" db="EMBL/GenBank/DDBJ databases">
        <title>The Genome Sequence of Acinetobacter bereziniae NIPH 3.</title>
        <authorList>
            <consortium name="The Broad Institute Genome Sequencing Platform"/>
            <consortium name="The Broad Institute Genome Sequencing Center for Infectious Disease"/>
            <person name="Cerqueira G."/>
            <person name="Feldgarden M."/>
            <person name="Courvalin P."/>
            <person name="Perichon B."/>
            <person name="Grillot-Courvalin C."/>
            <person name="Clermont D."/>
            <person name="Rocha E."/>
            <person name="Yoon E.-J."/>
            <person name="Nemec A."/>
            <person name="Walker B."/>
            <person name="Young S.K."/>
            <person name="Zeng Q."/>
            <person name="Gargeya S."/>
            <person name="Fitzgerald M."/>
            <person name="Haas B."/>
            <person name="Abouelleil A."/>
            <person name="Alvarado L."/>
            <person name="Arachchi H.M."/>
            <person name="Berlin A.M."/>
            <person name="Chapman S.B."/>
            <person name="Dewar J."/>
            <person name="Goldberg J."/>
            <person name="Griggs A."/>
            <person name="Gujja S."/>
            <person name="Hansen M."/>
            <person name="Howarth C."/>
            <person name="Imamovic A."/>
            <person name="Larimer J."/>
            <person name="McCowan C."/>
            <person name="Murphy C."/>
            <person name="Neiman D."/>
            <person name="Pearson M."/>
            <person name="Priest M."/>
            <person name="Roberts A."/>
            <person name="Saif S."/>
            <person name="Shea T."/>
            <person name="Sisk P."/>
            <person name="Sykes S."/>
            <person name="Wortman J."/>
            <person name="Nusbaum C."/>
            <person name="Birren B."/>
        </authorList>
    </citation>
    <scope>NUCLEOTIDE SEQUENCE [LARGE SCALE GENOMIC DNA]</scope>
    <source>
        <strain evidence="1 2">NIPH 3</strain>
    </source>
</reference>
<proteinExistence type="predicted"/>
<accession>N8XHE4</accession>
<comment type="caution">
    <text evidence="1">The sequence shown here is derived from an EMBL/GenBank/DDBJ whole genome shotgun (WGS) entry which is preliminary data.</text>
</comment>
<evidence type="ECO:0000313" key="2">
    <source>
        <dbReference type="Proteomes" id="UP000013270"/>
    </source>
</evidence>
<organism evidence="1 2">
    <name type="scientific">Acinetobacter bereziniae NIPH 3</name>
    <dbReference type="NCBI Taxonomy" id="1217651"/>
    <lineage>
        <taxon>Bacteria</taxon>
        <taxon>Pseudomonadati</taxon>
        <taxon>Pseudomonadota</taxon>
        <taxon>Gammaproteobacteria</taxon>
        <taxon>Moraxellales</taxon>
        <taxon>Moraxellaceae</taxon>
        <taxon>Acinetobacter</taxon>
    </lineage>
</organism>
<dbReference type="EMBL" id="APPK01000001">
    <property type="protein sequence ID" value="ENV23937.1"/>
    <property type="molecule type" value="Genomic_DNA"/>
</dbReference>